<feature type="region of interest" description="Disordered" evidence="5">
    <location>
        <begin position="69"/>
        <end position="93"/>
    </location>
</feature>
<comment type="function">
    <text evidence="1">SASP are bound to spore DNA. They are double-stranded DNA-binding proteins that cause DNA to change to an a-like conformation. They protect the DNA backbone from chemical and enzymatic cleavage and are thus involved in dormant spore's high resistance to UV light.</text>
</comment>
<dbReference type="KEGG" id="hcv:FTV88_1859"/>
<dbReference type="InterPro" id="IPR001448">
    <property type="entry name" value="SASP_alpha/beta-type"/>
</dbReference>
<evidence type="ECO:0000313" key="6">
    <source>
        <dbReference type="EMBL" id="QGG47957.1"/>
    </source>
</evidence>
<dbReference type="GO" id="GO:0030435">
    <property type="term" value="P:sporulation resulting in formation of a cellular spore"/>
    <property type="evidence" value="ECO:0007669"/>
    <property type="project" value="UniProtKB-KW"/>
</dbReference>
<dbReference type="InterPro" id="IPR038300">
    <property type="entry name" value="SASP_sf_alpha/beta"/>
</dbReference>
<evidence type="ECO:0000313" key="7">
    <source>
        <dbReference type="Proteomes" id="UP000366051"/>
    </source>
</evidence>
<dbReference type="PROSITE" id="PS00304">
    <property type="entry name" value="SASP_1"/>
    <property type="match status" value="1"/>
</dbReference>
<evidence type="ECO:0000256" key="4">
    <source>
        <dbReference type="ARBA" id="ARBA00023125"/>
    </source>
</evidence>
<evidence type="ECO:0000256" key="2">
    <source>
        <dbReference type="ARBA" id="ARBA00005442"/>
    </source>
</evidence>
<keyword evidence="3" id="KW-0749">Sporulation</keyword>
<dbReference type="Proteomes" id="UP000366051">
    <property type="component" value="Chromosome"/>
</dbReference>
<keyword evidence="7" id="KW-1185">Reference proteome</keyword>
<name>A0A5Q2MZ55_9FIRM</name>
<accession>A0A5Q2MZ55</accession>
<dbReference type="AlphaFoldDB" id="A0A5Q2MZ55"/>
<sequence>MPNRNKAVFPGAQSALDRFKYEVASEIGLSNKIQTQGWENMTTREVGAIGGFMTKKMVQLAEQQLAQNNGVSSQLARSAGADASQGAAQESGR</sequence>
<gene>
    <name evidence="6" type="ORF">FTV88_1859</name>
</gene>
<dbReference type="PANTHER" id="PTHR36107">
    <property type="entry name" value="SMALL, ACID-SOLUBLE SPORE PROTEIN A"/>
    <property type="match status" value="1"/>
</dbReference>
<keyword evidence="4" id="KW-0238">DNA-binding</keyword>
<dbReference type="Gene3D" id="6.10.10.80">
    <property type="entry name" value="Small, acid-soluble spore protein, alpha/beta type-like"/>
    <property type="match status" value="1"/>
</dbReference>
<dbReference type="InterPro" id="IPR050847">
    <property type="entry name" value="SASP_DNA-binding"/>
</dbReference>
<organism evidence="6 7">
    <name type="scientific">Heliorestis convoluta</name>
    <dbReference type="NCBI Taxonomy" id="356322"/>
    <lineage>
        <taxon>Bacteria</taxon>
        <taxon>Bacillati</taxon>
        <taxon>Bacillota</taxon>
        <taxon>Clostridia</taxon>
        <taxon>Eubacteriales</taxon>
        <taxon>Heliobacteriaceae</taxon>
        <taxon>Heliorestis</taxon>
    </lineage>
</organism>
<dbReference type="Pfam" id="PF00269">
    <property type="entry name" value="SASP"/>
    <property type="match status" value="1"/>
</dbReference>
<dbReference type="InterPro" id="IPR018126">
    <property type="entry name" value="SASP_alpha/beta-type_CS"/>
</dbReference>
<reference evidence="7" key="1">
    <citation type="submission" date="2019-11" db="EMBL/GenBank/DDBJ databases">
        <title>Genome sequence of Heliorestis convoluta strain HH, an alkaliphilic and minimalistic phototrophic bacterium from a soda lake in Egypt.</title>
        <authorList>
            <person name="Dewey E.D."/>
            <person name="Stokes L.M."/>
            <person name="Burchell B.M."/>
            <person name="Shaffer K.N."/>
            <person name="Huntington A.M."/>
            <person name="Baker J.M."/>
            <person name="Nadendla S."/>
            <person name="Giglio M.G."/>
            <person name="Touchman J.W."/>
            <person name="Blankenship R.E."/>
            <person name="Madigan M.T."/>
            <person name="Sattley W.M."/>
        </authorList>
    </citation>
    <scope>NUCLEOTIDE SEQUENCE [LARGE SCALE GENOMIC DNA]</scope>
    <source>
        <strain evidence="7">HH</strain>
    </source>
</reference>
<protein>
    <submittedName>
        <fullName evidence="6">Small acid-soluble spore protein alpha/beta type</fullName>
    </submittedName>
</protein>
<evidence type="ECO:0000256" key="3">
    <source>
        <dbReference type="ARBA" id="ARBA00022969"/>
    </source>
</evidence>
<evidence type="ECO:0000256" key="1">
    <source>
        <dbReference type="ARBA" id="ARBA00003863"/>
    </source>
</evidence>
<dbReference type="PANTHER" id="PTHR36107:SF1">
    <property type="entry name" value="SMALL, ACID-SOLUBLE SPORE PROTEIN A"/>
    <property type="match status" value="1"/>
</dbReference>
<proteinExistence type="inferred from homology"/>
<evidence type="ECO:0000256" key="5">
    <source>
        <dbReference type="SAM" id="MobiDB-lite"/>
    </source>
</evidence>
<comment type="similarity">
    <text evidence="2">Belongs to the alpha/beta-type SASP family.</text>
</comment>
<feature type="compositionally biased region" description="Low complexity" evidence="5">
    <location>
        <begin position="76"/>
        <end position="93"/>
    </location>
</feature>
<dbReference type="GO" id="GO:0003690">
    <property type="term" value="F:double-stranded DNA binding"/>
    <property type="evidence" value="ECO:0007669"/>
    <property type="project" value="InterPro"/>
</dbReference>
<dbReference type="RefSeq" id="WP_153725240.1">
    <property type="nucleotide sequence ID" value="NZ_CP045875.1"/>
</dbReference>
<dbReference type="GO" id="GO:0006265">
    <property type="term" value="P:DNA topological change"/>
    <property type="evidence" value="ECO:0007669"/>
    <property type="project" value="InterPro"/>
</dbReference>
<dbReference type="EMBL" id="CP045875">
    <property type="protein sequence ID" value="QGG47957.1"/>
    <property type="molecule type" value="Genomic_DNA"/>
</dbReference>
<dbReference type="OrthoDB" id="1683773at2"/>